<dbReference type="AlphaFoldDB" id="A0A4Q9M2R2"/>
<evidence type="ECO:0000313" key="2">
    <source>
        <dbReference type="Proteomes" id="UP000292282"/>
    </source>
</evidence>
<dbReference type="Proteomes" id="UP000292282">
    <property type="component" value="Unassembled WGS sequence"/>
</dbReference>
<evidence type="ECO:0000313" key="1">
    <source>
        <dbReference type="EMBL" id="TBU21009.1"/>
    </source>
</evidence>
<sequence length="155" mass="18357">MFFIYICFFVQISKNTMVVDELEDMYENISDIDEDLISLPKSDFGSTLETISGVCVAVYQIDDNIYFRLKILDYKLKLASEKFRINSLRSDIINLWSAPTEIYKQFFLNKFYKKFLIIKKDLQEKKIDEKNIILYEALMNAIEGYLNVINDYSFV</sequence>
<accession>A0A4Q9M2R2</accession>
<dbReference type="VEuPathDB" id="MicrosporidiaDB:CWI38_0003p0040"/>
<dbReference type="EMBL" id="PITK01000003">
    <property type="protein sequence ID" value="TBU21009.1"/>
    <property type="molecule type" value="Genomic_DNA"/>
</dbReference>
<organism evidence="1 2">
    <name type="scientific">Hamiltosporidium tvaerminnensis</name>
    <dbReference type="NCBI Taxonomy" id="1176355"/>
    <lineage>
        <taxon>Eukaryota</taxon>
        <taxon>Fungi</taxon>
        <taxon>Fungi incertae sedis</taxon>
        <taxon>Microsporidia</taxon>
        <taxon>Dubosqiidae</taxon>
        <taxon>Hamiltosporidium</taxon>
    </lineage>
</organism>
<protein>
    <submittedName>
        <fullName evidence="1">Uncharacterized protein</fullName>
    </submittedName>
</protein>
<proteinExistence type="predicted"/>
<name>A0A4Q9M2R2_9MICR</name>
<reference evidence="1 2" key="1">
    <citation type="submission" date="2017-12" db="EMBL/GenBank/DDBJ databases">
        <authorList>
            <person name="Pombert J.-F."/>
            <person name="Haag K.L."/>
            <person name="Ebert D."/>
        </authorList>
    </citation>
    <scope>NUCLEOTIDE SEQUENCE [LARGE SCALE GENOMIC DNA]</scope>
    <source>
        <strain evidence="1">IL-G-3</strain>
    </source>
</reference>
<comment type="caution">
    <text evidence="1">The sequence shown here is derived from an EMBL/GenBank/DDBJ whole genome shotgun (WGS) entry which is preliminary data.</text>
</comment>
<keyword evidence="2" id="KW-1185">Reference proteome</keyword>
<gene>
    <name evidence="1" type="ORF">CWI38_0003p0040</name>
</gene>